<evidence type="ECO:0000259" key="14">
    <source>
        <dbReference type="Pfam" id="PF00316"/>
    </source>
</evidence>
<dbReference type="SUPFAM" id="SSF56655">
    <property type="entry name" value="Carbohydrate phosphatase"/>
    <property type="match status" value="1"/>
</dbReference>
<dbReference type="GO" id="GO:0000287">
    <property type="term" value="F:magnesium ion binding"/>
    <property type="evidence" value="ECO:0007669"/>
    <property type="project" value="UniProtKB-UniRule"/>
</dbReference>
<dbReference type="Gene3D" id="3.30.540.10">
    <property type="entry name" value="Fructose-1,6-Bisphosphatase, subunit A, domain 1"/>
    <property type="match status" value="1"/>
</dbReference>
<dbReference type="GO" id="GO:0006094">
    <property type="term" value="P:gluconeogenesis"/>
    <property type="evidence" value="ECO:0007669"/>
    <property type="project" value="UniProtKB-UniRule"/>
</dbReference>
<evidence type="ECO:0000256" key="8">
    <source>
        <dbReference type="ARBA" id="ARBA00023277"/>
    </source>
</evidence>
<dbReference type="PANTHER" id="PTHR11556">
    <property type="entry name" value="FRUCTOSE-1,6-BISPHOSPHATASE-RELATED"/>
    <property type="match status" value="1"/>
</dbReference>
<keyword evidence="8 12" id="KW-0119">Carbohydrate metabolism</keyword>
<feature type="binding site" evidence="12">
    <location>
        <begin position="117"/>
        <end position="120"/>
    </location>
    <ligand>
        <name>substrate</name>
    </ligand>
</feature>
<evidence type="ECO:0000259" key="15">
    <source>
        <dbReference type="Pfam" id="PF18913"/>
    </source>
</evidence>
<dbReference type="GO" id="GO:0042132">
    <property type="term" value="F:fructose 1,6-bisphosphate 1-phosphatase activity"/>
    <property type="evidence" value="ECO:0007669"/>
    <property type="project" value="UniProtKB-UniRule"/>
</dbReference>
<keyword evidence="7 12" id="KW-0460">Magnesium</keyword>
<dbReference type="CDD" id="cd00354">
    <property type="entry name" value="FBPase"/>
    <property type="match status" value="1"/>
</dbReference>
<feature type="domain" description="Fructose-1-6-bisphosphatase class I N-terminal" evidence="14">
    <location>
        <begin position="6"/>
        <end position="196"/>
    </location>
</feature>
<evidence type="ECO:0000256" key="6">
    <source>
        <dbReference type="ARBA" id="ARBA00022801"/>
    </source>
</evidence>
<dbReference type="FunFam" id="3.40.190.80:FF:000001">
    <property type="entry name" value="Fructose-1,6-bisphosphatase class 1"/>
    <property type="match status" value="1"/>
</dbReference>
<name>A0A6N6N1H1_9BACT</name>
<dbReference type="PIRSF" id="PIRSF500210">
    <property type="entry name" value="FBPtase"/>
    <property type="match status" value="1"/>
</dbReference>
<evidence type="ECO:0000256" key="3">
    <source>
        <dbReference type="ARBA" id="ARBA00013093"/>
    </source>
</evidence>
<dbReference type="InterPro" id="IPR033391">
    <property type="entry name" value="FBPase_N"/>
</dbReference>
<dbReference type="GO" id="GO:0005829">
    <property type="term" value="C:cytosol"/>
    <property type="evidence" value="ECO:0007669"/>
    <property type="project" value="TreeGrafter"/>
</dbReference>
<dbReference type="Proteomes" id="UP000438699">
    <property type="component" value="Unassembled WGS sequence"/>
</dbReference>
<feature type="binding site" evidence="12">
    <location>
        <position position="276"/>
    </location>
    <ligand>
        <name>substrate</name>
    </ligand>
</feature>
<feature type="binding site" evidence="12">
    <location>
        <position position="282"/>
    </location>
    <ligand>
        <name>Mg(2+)</name>
        <dbReference type="ChEBI" id="CHEBI:18420"/>
        <label>2</label>
    </ligand>
</feature>
<accession>A0A6N6N1H1</accession>
<dbReference type="GO" id="GO:0005986">
    <property type="term" value="P:sucrose biosynthetic process"/>
    <property type="evidence" value="ECO:0007669"/>
    <property type="project" value="TreeGrafter"/>
</dbReference>
<comment type="caution">
    <text evidence="16">The sequence shown here is derived from an EMBL/GenBank/DDBJ whole genome shotgun (WGS) entry which is preliminary data.</text>
</comment>
<dbReference type="NCBIfam" id="NF006778">
    <property type="entry name" value="PRK09293.1-1"/>
    <property type="match status" value="1"/>
</dbReference>
<evidence type="ECO:0000313" key="17">
    <source>
        <dbReference type="Proteomes" id="UP000438699"/>
    </source>
</evidence>
<evidence type="ECO:0000256" key="12">
    <source>
        <dbReference type="HAMAP-Rule" id="MF_01855"/>
    </source>
</evidence>
<comment type="subcellular location">
    <subcellularLocation>
        <location evidence="12">Cytoplasm</location>
    </subcellularLocation>
</comment>
<dbReference type="PRINTS" id="PR00115">
    <property type="entry name" value="F16BPHPHTASE"/>
</dbReference>
<keyword evidence="4 12" id="KW-0963">Cytoplasm</keyword>
<feature type="binding site" evidence="12">
    <location>
        <position position="116"/>
    </location>
    <ligand>
        <name>Mg(2+)</name>
        <dbReference type="ChEBI" id="CHEBI:18420"/>
        <label>1</label>
    </ligand>
</feature>
<dbReference type="InterPro" id="IPR028343">
    <property type="entry name" value="FBPtase"/>
</dbReference>
<comment type="cofactor">
    <cofactor evidence="12">
        <name>Mg(2+)</name>
        <dbReference type="ChEBI" id="CHEBI:18420"/>
    </cofactor>
    <text evidence="12">Binds 2 magnesium ions per subunit.</text>
</comment>
<feature type="binding site" evidence="12">
    <location>
        <position position="114"/>
    </location>
    <ligand>
        <name>Mg(2+)</name>
        <dbReference type="ChEBI" id="CHEBI:18420"/>
        <label>2</label>
    </ligand>
</feature>
<dbReference type="Pfam" id="PF18913">
    <property type="entry name" value="FBPase_C"/>
    <property type="match status" value="1"/>
</dbReference>
<keyword evidence="17" id="KW-1185">Reference proteome</keyword>
<evidence type="ECO:0000313" key="16">
    <source>
        <dbReference type="EMBL" id="KAB1441219.1"/>
    </source>
</evidence>
<evidence type="ECO:0000256" key="11">
    <source>
        <dbReference type="ARBA" id="ARBA00081210"/>
    </source>
</evidence>
<protein>
    <recommendedName>
        <fullName evidence="10 12">Fructose-1,6-bisphosphatase class 1</fullName>
        <shortName evidence="12">FBPase class 1</shortName>
        <ecNumber evidence="3 12">3.1.3.11</ecNumber>
    </recommendedName>
    <alternativeName>
        <fullName evidence="11 12">D-fructose-1,6-bisphosphate 1-phosphohydrolase class 1</fullName>
    </alternativeName>
</protein>
<comment type="pathway">
    <text evidence="9">Carbohydrate biosynthesis.</text>
</comment>
<evidence type="ECO:0000256" key="2">
    <source>
        <dbReference type="ARBA" id="ARBA00010941"/>
    </source>
</evidence>
<dbReference type="Pfam" id="PF00316">
    <property type="entry name" value="FBPase"/>
    <property type="match status" value="1"/>
</dbReference>
<dbReference type="InterPro" id="IPR000146">
    <property type="entry name" value="FBPase_class-1"/>
</dbReference>
<gene>
    <name evidence="12" type="primary">fbp</name>
    <name evidence="16" type="ORF">F8A88_12375</name>
</gene>
<sequence>MPQQVTVTEHIILHQNMVPKATGQFTRLFNEIVLSAKIISRQVNKAGLVDVLGFTGDTNVQGEEVKKLDEYANRILIHRLARSGVLCAMASEENADIIEIPHGLPQGGYIIIFDPLDGSSNIDVNVNIGTIFSIYRRVSPSSEPLMTSDVLQPGVEQVAAGYILYGSSTMLVFTTGTGVHGFTLDPGVGEFLLSHPNIRIPEQGKIYSVNEGYSQYWDEPTREVVNYFKSSENNHKKPYSARYIGSLVADFHRNLLYGGIFLYPADLRDPKKPAGKLRLLCEANPMAMLVEQAGGMAIDGHKRILEIDPDHLHQRVPLFIGSRDDVKKVQQIYAKYNSPGL</sequence>
<reference evidence="16 17" key="1">
    <citation type="journal article" date="2017" name="Int. J. Syst. Evol. Microbiol.">
        <title>Desulfovibrio senegalensis sp. nov., a mesophilic sulfate reducer isolated from marine sediment.</title>
        <authorList>
            <person name="Thioye A."/>
            <person name="Gam Z.B.A."/>
            <person name="Mbengue M."/>
            <person name="Cayol J.L."/>
            <person name="Joseph-Bartoli M."/>
            <person name="Toure-Kane C."/>
            <person name="Labat M."/>
        </authorList>
    </citation>
    <scope>NUCLEOTIDE SEQUENCE [LARGE SCALE GENOMIC DNA]</scope>
    <source>
        <strain evidence="16 17">DSM 101509</strain>
    </source>
</reference>
<evidence type="ECO:0000256" key="1">
    <source>
        <dbReference type="ARBA" id="ARBA00001273"/>
    </source>
</evidence>
<dbReference type="PIRSF" id="PIRSF000904">
    <property type="entry name" value="FBPtase_SBPase"/>
    <property type="match status" value="1"/>
</dbReference>
<feature type="binding site" evidence="12">
    <location>
        <position position="243"/>
    </location>
    <ligand>
        <name>substrate</name>
    </ligand>
</feature>
<feature type="binding site" evidence="12">
    <location>
        <position position="117"/>
    </location>
    <ligand>
        <name>Mg(2+)</name>
        <dbReference type="ChEBI" id="CHEBI:18420"/>
        <label>2</label>
    </ligand>
</feature>
<feature type="binding site" evidence="12">
    <location>
        <position position="210"/>
    </location>
    <ligand>
        <name>substrate</name>
    </ligand>
</feature>
<evidence type="ECO:0000256" key="13">
    <source>
        <dbReference type="RuleBase" id="RU000508"/>
    </source>
</evidence>
<evidence type="ECO:0000256" key="5">
    <source>
        <dbReference type="ARBA" id="ARBA00022723"/>
    </source>
</evidence>
<dbReference type="InterPro" id="IPR044015">
    <property type="entry name" value="FBPase_C_dom"/>
</dbReference>
<evidence type="ECO:0000256" key="9">
    <source>
        <dbReference type="ARBA" id="ARBA00024331"/>
    </source>
</evidence>
<evidence type="ECO:0000256" key="4">
    <source>
        <dbReference type="ARBA" id="ARBA00022490"/>
    </source>
</evidence>
<comment type="caution">
    <text evidence="12">Lacks conserved residue(s) required for the propagation of feature annotation.</text>
</comment>
<dbReference type="PANTHER" id="PTHR11556:SF35">
    <property type="entry name" value="SEDOHEPTULOSE-1,7-BISPHOSPHATASE, CHLOROPLASTIC"/>
    <property type="match status" value="1"/>
</dbReference>
<dbReference type="GO" id="GO:0006002">
    <property type="term" value="P:fructose 6-phosphate metabolic process"/>
    <property type="evidence" value="ECO:0007669"/>
    <property type="project" value="TreeGrafter"/>
</dbReference>
<feature type="domain" description="Fructose-1-6-bisphosphatase class 1 C-terminal" evidence="15">
    <location>
        <begin position="200"/>
        <end position="333"/>
    </location>
</feature>
<organism evidence="16 17">
    <name type="scientific">Pseudodesulfovibrio senegalensis</name>
    <dbReference type="NCBI Taxonomy" id="1721087"/>
    <lineage>
        <taxon>Bacteria</taxon>
        <taxon>Pseudomonadati</taxon>
        <taxon>Thermodesulfobacteriota</taxon>
        <taxon>Desulfovibrionia</taxon>
        <taxon>Desulfovibrionales</taxon>
        <taxon>Desulfovibrionaceae</taxon>
    </lineage>
</organism>
<comment type="catalytic activity">
    <reaction evidence="1 12">
        <text>beta-D-fructose 1,6-bisphosphate + H2O = beta-D-fructose 6-phosphate + phosphate</text>
        <dbReference type="Rhea" id="RHEA:11064"/>
        <dbReference type="ChEBI" id="CHEBI:15377"/>
        <dbReference type="ChEBI" id="CHEBI:32966"/>
        <dbReference type="ChEBI" id="CHEBI:43474"/>
        <dbReference type="ChEBI" id="CHEBI:57634"/>
        <dbReference type="EC" id="3.1.3.11"/>
    </reaction>
</comment>
<dbReference type="AlphaFoldDB" id="A0A6N6N1H1"/>
<feature type="binding site" evidence="12">
    <location>
        <position position="114"/>
    </location>
    <ligand>
        <name>Mg(2+)</name>
        <dbReference type="ChEBI" id="CHEBI:18420"/>
        <label>1</label>
    </ligand>
</feature>
<dbReference type="GO" id="GO:0006000">
    <property type="term" value="P:fructose metabolic process"/>
    <property type="evidence" value="ECO:0007669"/>
    <property type="project" value="TreeGrafter"/>
</dbReference>
<evidence type="ECO:0000256" key="10">
    <source>
        <dbReference type="ARBA" id="ARBA00072069"/>
    </source>
</evidence>
<evidence type="ECO:0000256" key="7">
    <source>
        <dbReference type="ARBA" id="ARBA00022842"/>
    </source>
</evidence>
<comment type="similarity">
    <text evidence="2 12 13">Belongs to the FBPase class 1 family.</text>
</comment>
<dbReference type="FunFam" id="3.30.540.10:FF:000002">
    <property type="entry name" value="Fructose-1,6-bisphosphatase class 1"/>
    <property type="match status" value="1"/>
</dbReference>
<dbReference type="EMBL" id="WAIE01000005">
    <property type="protein sequence ID" value="KAB1441219.1"/>
    <property type="molecule type" value="Genomic_DNA"/>
</dbReference>
<comment type="subunit">
    <text evidence="12">Homotetramer.</text>
</comment>
<dbReference type="OrthoDB" id="9806756at2"/>
<dbReference type="RefSeq" id="WP_151151474.1">
    <property type="nucleotide sequence ID" value="NZ_WAIE01000005.1"/>
</dbReference>
<keyword evidence="5 12" id="KW-0479">Metal-binding</keyword>
<dbReference type="NCBIfam" id="NF006779">
    <property type="entry name" value="PRK09293.1-3"/>
    <property type="match status" value="1"/>
</dbReference>
<keyword evidence="6 12" id="KW-0378">Hydrolase</keyword>
<dbReference type="GO" id="GO:0030388">
    <property type="term" value="P:fructose 1,6-bisphosphate metabolic process"/>
    <property type="evidence" value="ECO:0007669"/>
    <property type="project" value="TreeGrafter"/>
</dbReference>
<proteinExistence type="inferred from homology"/>
<dbReference type="Gene3D" id="3.40.190.80">
    <property type="match status" value="1"/>
</dbReference>
<feature type="binding site" evidence="12">
    <location>
        <position position="92"/>
    </location>
    <ligand>
        <name>Mg(2+)</name>
        <dbReference type="ChEBI" id="CHEBI:18420"/>
        <label>1</label>
    </ligand>
</feature>
<dbReference type="EC" id="3.1.3.11" evidence="3 12"/>
<dbReference type="HAMAP" id="MF_01855">
    <property type="entry name" value="FBPase_class1"/>
    <property type="match status" value="1"/>
</dbReference>